<proteinExistence type="predicted"/>
<keyword evidence="1" id="KW-0812">Transmembrane</keyword>
<protein>
    <submittedName>
        <fullName evidence="2">Uncharacterized protein</fullName>
    </submittedName>
</protein>
<dbReference type="Proteomes" id="UP000324800">
    <property type="component" value="Unassembled WGS sequence"/>
</dbReference>
<sequence length="99" mass="11105">MYGSIISLDPVKLILLFLLPILPSTFLGLLGFHPDLLLEILSEQLISDLIQFLCVSQRIEIINKDPADIELVDIDCVQMKIIKKKIAFVTTILTQVLAD</sequence>
<dbReference type="EMBL" id="SNRW01021466">
    <property type="protein sequence ID" value="KAA6364591.1"/>
    <property type="molecule type" value="Genomic_DNA"/>
</dbReference>
<name>A0A5J4U3K8_9EUKA</name>
<keyword evidence="1" id="KW-0472">Membrane</keyword>
<evidence type="ECO:0000256" key="1">
    <source>
        <dbReference type="SAM" id="Phobius"/>
    </source>
</evidence>
<dbReference type="AlphaFoldDB" id="A0A5J4U3K8"/>
<reference evidence="2 3" key="1">
    <citation type="submission" date="2019-03" db="EMBL/GenBank/DDBJ databases">
        <title>Single cell metagenomics reveals metabolic interactions within the superorganism composed of flagellate Streblomastix strix and complex community of Bacteroidetes bacteria on its surface.</title>
        <authorList>
            <person name="Treitli S.C."/>
            <person name="Kolisko M."/>
            <person name="Husnik F."/>
            <person name="Keeling P."/>
            <person name="Hampl V."/>
        </authorList>
    </citation>
    <scope>NUCLEOTIDE SEQUENCE [LARGE SCALE GENOMIC DNA]</scope>
    <source>
        <strain evidence="2">ST1C</strain>
    </source>
</reference>
<comment type="caution">
    <text evidence="2">The sequence shown here is derived from an EMBL/GenBank/DDBJ whole genome shotgun (WGS) entry which is preliminary data.</text>
</comment>
<evidence type="ECO:0000313" key="3">
    <source>
        <dbReference type="Proteomes" id="UP000324800"/>
    </source>
</evidence>
<feature type="transmembrane region" description="Helical" evidence="1">
    <location>
        <begin position="13"/>
        <end position="32"/>
    </location>
</feature>
<organism evidence="2 3">
    <name type="scientific">Streblomastix strix</name>
    <dbReference type="NCBI Taxonomy" id="222440"/>
    <lineage>
        <taxon>Eukaryota</taxon>
        <taxon>Metamonada</taxon>
        <taxon>Preaxostyla</taxon>
        <taxon>Oxymonadida</taxon>
        <taxon>Streblomastigidae</taxon>
        <taxon>Streblomastix</taxon>
    </lineage>
</organism>
<accession>A0A5J4U3K8</accession>
<evidence type="ECO:0000313" key="2">
    <source>
        <dbReference type="EMBL" id="KAA6364591.1"/>
    </source>
</evidence>
<gene>
    <name evidence="2" type="ORF">EZS28_039882</name>
</gene>
<keyword evidence="1" id="KW-1133">Transmembrane helix</keyword>